<dbReference type="PROSITE" id="PS51257">
    <property type="entry name" value="PROKAR_LIPOPROTEIN"/>
    <property type="match status" value="1"/>
</dbReference>
<dbReference type="InterPro" id="IPR019606">
    <property type="entry name" value="GerMN"/>
</dbReference>
<evidence type="ECO:0000313" key="3">
    <source>
        <dbReference type="Proteomes" id="UP001596915"/>
    </source>
</evidence>
<proteinExistence type="predicted"/>
<reference evidence="3" key="1">
    <citation type="journal article" date="2019" name="Int. J. Syst. Evol. Microbiol.">
        <title>The Global Catalogue of Microorganisms (GCM) 10K type strain sequencing project: providing services to taxonomists for standard genome sequencing and annotation.</title>
        <authorList>
            <consortium name="The Broad Institute Genomics Platform"/>
            <consortium name="The Broad Institute Genome Sequencing Center for Infectious Disease"/>
            <person name="Wu L."/>
            <person name="Ma J."/>
        </authorList>
    </citation>
    <scope>NUCLEOTIDE SEQUENCE [LARGE SCALE GENOMIC DNA]</scope>
    <source>
        <strain evidence="3">JCM 12607</strain>
    </source>
</reference>
<dbReference type="EMBL" id="JBHTGL010000008">
    <property type="protein sequence ID" value="MFD0625397.1"/>
    <property type="molecule type" value="Genomic_DNA"/>
</dbReference>
<dbReference type="Proteomes" id="UP001596915">
    <property type="component" value="Unassembled WGS sequence"/>
</dbReference>
<organism evidence="2 3">
    <name type="scientific">Streptomyces sanglieri</name>
    <dbReference type="NCBI Taxonomy" id="193460"/>
    <lineage>
        <taxon>Bacteria</taxon>
        <taxon>Bacillati</taxon>
        <taxon>Actinomycetota</taxon>
        <taxon>Actinomycetes</taxon>
        <taxon>Kitasatosporales</taxon>
        <taxon>Streptomycetaceae</taxon>
        <taxon>Streptomyces</taxon>
    </lineage>
</organism>
<accession>A0ABW2WV95</accession>
<evidence type="ECO:0000313" key="2">
    <source>
        <dbReference type="EMBL" id="MFD0625397.1"/>
    </source>
</evidence>
<protein>
    <submittedName>
        <fullName evidence="2">GerMN domain-containing protein</fullName>
    </submittedName>
</protein>
<comment type="caution">
    <text evidence="2">The sequence shown here is derived from an EMBL/GenBank/DDBJ whole genome shotgun (WGS) entry which is preliminary data.</text>
</comment>
<dbReference type="Pfam" id="PF10646">
    <property type="entry name" value="Germane"/>
    <property type="match status" value="1"/>
</dbReference>
<feature type="domain" description="GerMN" evidence="1">
    <location>
        <begin position="76"/>
        <end position="163"/>
    </location>
</feature>
<evidence type="ECO:0000259" key="1">
    <source>
        <dbReference type="Pfam" id="PF10646"/>
    </source>
</evidence>
<name>A0ABW2WV95_9ACTN</name>
<sequence>MGSDNRRARRKAVALAGAVVTAVLAAGCGIRSTTVPVDAGAAPSQVPCAMSAENVTTQAARGIPVQIYLVCSSQLVTVDRTVQIDENGTDLVRVAQALLGELLQKPPAAERQAGYSTTVPKTLRVGGAHSGDRAGTLRLSEQPEDLRSEALAQIVCTYAESDSLAPEGTVVLGGPGNYPPRGYLCTSEMKARPKAVPTPVVGAGN</sequence>
<keyword evidence="3" id="KW-1185">Reference proteome</keyword>
<gene>
    <name evidence="2" type="ORF">ACFQ2K_24230</name>
</gene>